<name>A0A4R2QVC1_9PSEU</name>
<dbReference type="SMART" id="SM00530">
    <property type="entry name" value="HTH_XRE"/>
    <property type="match status" value="1"/>
</dbReference>
<dbReference type="InterPro" id="IPR043917">
    <property type="entry name" value="DUF5753"/>
</dbReference>
<proteinExistence type="predicted"/>
<dbReference type="Gene3D" id="1.10.260.40">
    <property type="entry name" value="lambda repressor-like DNA-binding domains"/>
    <property type="match status" value="1"/>
</dbReference>
<organism evidence="2 3">
    <name type="scientific">Tamaricihabitans halophyticus</name>
    <dbReference type="NCBI Taxonomy" id="1262583"/>
    <lineage>
        <taxon>Bacteria</taxon>
        <taxon>Bacillati</taxon>
        <taxon>Actinomycetota</taxon>
        <taxon>Actinomycetes</taxon>
        <taxon>Pseudonocardiales</taxon>
        <taxon>Pseudonocardiaceae</taxon>
        <taxon>Tamaricihabitans</taxon>
    </lineage>
</organism>
<accession>A0A4R2QVC1</accession>
<gene>
    <name evidence="2" type="ORF">EV191_10320</name>
</gene>
<sequence length="282" mass="30415">MTNRHGTARLRGLAAELIDARLEANLNTRDAAKAIGVSAATLNRMENGNRAVSPEDVAALLAVYGVTGLERERVLDLARKATQPGWWEITSGSLPEELPALITFEAEATRIVHAAMLRIPGLLQTAEYTRAVMTTTGVPDEEANTRVSARLGRQAILSKAQPPQYTAIIDEAALRRPIGTTGLMIGQLRKLIASAQQPNIDVRVIPFAHGAHTGLDGSYVLMEFARARDIVHLEHKRSSAFVDQPEDVAPFHEATDTLLRAALGPADSADFLADIAADYDQG</sequence>
<dbReference type="Proteomes" id="UP000294911">
    <property type="component" value="Unassembled WGS sequence"/>
</dbReference>
<dbReference type="PROSITE" id="PS50943">
    <property type="entry name" value="HTH_CROC1"/>
    <property type="match status" value="1"/>
</dbReference>
<dbReference type="SUPFAM" id="SSF47413">
    <property type="entry name" value="lambda repressor-like DNA-binding domains"/>
    <property type="match status" value="1"/>
</dbReference>
<comment type="caution">
    <text evidence="2">The sequence shown here is derived from an EMBL/GenBank/DDBJ whole genome shotgun (WGS) entry which is preliminary data.</text>
</comment>
<evidence type="ECO:0000259" key="1">
    <source>
        <dbReference type="PROSITE" id="PS50943"/>
    </source>
</evidence>
<dbReference type="EMBL" id="SLXQ01000003">
    <property type="protein sequence ID" value="TCP53980.1"/>
    <property type="molecule type" value="Genomic_DNA"/>
</dbReference>
<reference evidence="2 3" key="1">
    <citation type="submission" date="2019-03" db="EMBL/GenBank/DDBJ databases">
        <title>Genomic Encyclopedia of Type Strains, Phase IV (KMG-IV): sequencing the most valuable type-strain genomes for metagenomic binning, comparative biology and taxonomic classification.</title>
        <authorList>
            <person name="Goeker M."/>
        </authorList>
    </citation>
    <scope>NUCLEOTIDE SEQUENCE [LARGE SCALE GENOMIC DNA]</scope>
    <source>
        <strain evidence="2 3">DSM 45765</strain>
    </source>
</reference>
<evidence type="ECO:0000313" key="3">
    <source>
        <dbReference type="Proteomes" id="UP000294911"/>
    </source>
</evidence>
<dbReference type="OrthoDB" id="2991476at2"/>
<dbReference type="InterPro" id="IPR001387">
    <property type="entry name" value="Cro/C1-type_HTH"/>
</dbReference>
<feature type="domain" description="HTH cro/C1-type" evidence="1">
    <location>
        <begin position="17"/>
        <end position="71"/>
    </location>
</feature>
<dbReference type="AlphaFoldDB" id="A0A4R2QVC1"/>
<dbReference type="Pfam" id="PF19054">
    <property type="entry name" value="DUF5753"/>
    <property type="match status" value="1"/>
</dbReference>
<dbReference type="CDD" id="cd00093">
    <property type="entry name" value="HTH_XRE"/>
    <property type="match status" value="1"/>
</dbReference>
<protein>
    <submittedName>
        <fullName evidence="2">Helix-turn-helix protein</fullName>
    </submittedName>
</protein>
<dbReference type="InterPro" id="IPR010982">
    <property type="entry name" value="Lambda_DNA-bd_dom_sf"/>
</dbReference>
<evidence type="ECO:0000313" key="2">
    <source>
        <dbReference type="EMBL" id="TCP53980.1"/>
    </source>
</evidence>
<dbReference type="GO" id="GO:0003677">
    <property type="term" value="F:DNA binding"/>
    <property type="evidence" value="ECO:0007669"/>
    <property type="project" value="InterPro"/>
</dbReference>
<keyword evidence="3" id="KW-1185">Reference proteome</keyword>
<dbReference type="Pfam" id="PF13560">
    <property type="entry name" value="HTH_31"/>
    <property type="match status" value="1"/>
</dbReference>
<dbReference type="RefSeq" id="WP_132876772.1">
    <property type="nucleotide sequence ID" value="NZ_SLXQ01000003.1"/>
</dbReference>